<comment type="caution">
    <text evidence="2">The sequence shown here is derived from an EMBL/GenBank/DDBJ whole genome shotgun (WGS) entry which is preliminary data.</text>
</comment>
<evidence type="ECO:0008006" key="4">
    <source>
        <dbReference type="Google" id="ProtNLM"/>
    </source>
</evidence>
<evidence type="ECO:0000313" key="3">
    <source>
        <dbReference type="Proteomes" id="UP000034849"/>
    </source>
</evidence>
<protein>
    <recommendedName>
        <fullName evidence="4">Integral membrane protein</fullName>
    </recommendedName>
</protein>
<name>A0A0G0GPG6_9BACT</name>
<feature type="transmembrane region" description="Helical" evidence="1">
    <location>
        <begin position="130"/>
        <end position="150"/>
    </location>
</feature>
<dbReference type="Proteomes" id="UP000034849">
    <property type="component" value="Unassembled WGS sequence"/>
</dbReference>
<keyword evidence="1" id="KW-1133">Transmembrane helix</keyword>
<dbReference type="AlphaFoldDB" id="A0A0G0GPG6"/>
<reference evidence="2 3" key="1">
    <citation type="journal article" date="2015" name="Nature">
        <title>rRNA introns, odd ribosomes, and small enigmatic genomes across a large radiation of phyla.</title>
        <authorList>
            <person name="Brown C.T."/>
            <person name="Hug L.A."/>
            <person name="Thomas B.C."/>
            <person name="Sharon I."/>
            <person name="Castelle C.J."/>
            <person name="Singh A."/>
            <person name="Wilkins M.J."/>
            <person name="Williams K.H."/>
            <person name="Banfield J.F."/>
        </authorList>
    </citation>
    <scope>NUCLEOTIDE SEQUENCE [LARGE SCALE GENOMIC DNA]</scope>
</reference>
<organism evidence="2 3">
    <name type="scientific">Candidatus Magasanikbacteria bacterium GW2011_GWC2_37_14</name>
    <dbReference type="NCBI Taxonomy" id="1619046"/>
    <lineage>
        <taxon>Bacteria</taxon>
        <taxon>Candidatus Magasanikiibacteriota</taxon>
    </lineage>
</organism>
<feature type="transmembrane region" description="Helical" evidence="1">
    <location>
        <begin position="88"/>
        <end position="109"/>
    </location>
</feature>
<proteinExistence type="predicted"/>
<evidence type="ECO:0000313" key="2">
    <source>
        <dbReference type="EMBL" id="KKQ28060.1"/>
    </source>
</evidence>
<gene>
    <name evidence="2" type="ORF">US42_C0002G0015</name>
</gene>
<dbReference type="EMBL" id="LBSX01000002">
    <property type="protein sequence ID" value="KKQ28060.1"/>
    <property type="molecule type" value="Genomic_DNA"/>
</dbReference>
<accession>A0A0G0GPG6</accession>
<sequence length="152" mass="16045">MNKKFFLAIVNILALCIIIGAVSIYLVNDGHWIGLVLILLSILCLLSLLPFKINIKSVLPDIYFGLIDNGILAIMAIFGGHFGGVTGAILGGVVGNAITDGIAGIFEGYSAEKLRLQFVSEERTMLKSAVGKMAGCLFGAGVVLCIASLLKF</sequence>
<feature type="transmembrane region" description="Helical" evidence="1">
    <location>
        <begin position="5"/>
        <end position="26"/>
    </location>
</feature>
<keyword evidence="1" id="KW-0472">Membrane</keyword>
<evidence type="ECO:0000256" key="1">
    <source>
        <dbReference type="SAM" id="Phobius"/>
    </source>
</evidence>
<feature type="transmembrane region" description="Helical" evidence="1">
    <location>
        <begin position="32"/>
        <end position="51"/>
    </location>
</feature>
<feature type="transmembrane region" description="Helical" evidence="1">
    <location>
        <begin position="63"/>
        <end position="82"/>
    </location>
</feature>
<dbReference type="STRING" id="1619046.US42_C0002G0015"/>
<keyword evidence="1" id="KW-0812">Transmembrane</keyword>